<dbReference type="Gene3D" id="1.25.40.20">
    <property type="entry name" value="Ankyrin repeat-containing domain"/>
    <property type="match status" value="3"/>
</dbReference>
<reference evidence="1 2" key="1">
    <citation type="journal article" date="2011" name="Genome Res.">
        <title>Phylogeny-wide analysis of social amoeba genomes highlights ancient origins for complex intercellular communication.</title>
        <authorList>
            <person name="Heidel A.J."/>
            <person name="Lawal H.M."/>
            <person name="Felder M."/>
            <person name="Schilde C."/>
            <person name="Helps N.R."/>
            <person name="Tunggal B."/>
            <person name="Rivero F."/>
            <person name="John U."/>
            <person name="Schleicher M."/>
            <person name="Eichinger L."/>
            <person name="Platzer M."/>
            <person name="Noegel A.A."/>
            <person name="Schaap P."/>
            <person name="Gloeckner G."/>
        </authorList>
    </citation>
    <scope>NUCLEOTIDE SEQUENCE [LARGE SCALE GENOMIC DNA]</scope>
    <source>
        <strain evidence="2">ATCC 26659 / Pp 5 / PN500</strain>
    </source>
</reference>
<dbReference type="PANTHER" id="PTHR46586:SF3">
    <property type="entry name" value="ANKYRIN REPEAT-CONTAINING PROTEIN"/>
    <property type="match status" value="1"/>
</dbReference>
<keyword evidence="2" id="KW-1185">Reference proteome</keyword>
<evidence type="ECO:0000313" key="2">
    <source>
        <dbReference type="Proteomes" id="UP000001396"/>
    </source>
</evidence>
<gene>
    <name evidence="1" type="ORF">PPL_05169</name>
</gene>
<dbReference type="InterPro" id="IPR052050">
    <property type="entry name" value="SecEffector_AnkRepeat"/>
</dbReference>
<name>D3B9M4_HETP5</name>
<dbReference type="STRING" id="670386.D3B9M4"/>
<dbReference type="GeneID" id="31360655"/>
<dbReference type="SMART" id="SM00248">
    <property type="entry name" value="ANK"/>
    <property type="match status" value="4"/>
</dbReference>
<dbReference type="InParanoid" id="D3B9M4"/>
<dbReference type="Pfam" id="PF13637">
    <property type="entry name" value="Ank_4"/>
    <property type="match status" value="1"/>
</dbReference>
<evidence type="ECO:0008006" key="3">
    <source>
        <dbReference type="Google" id="ProtNLM"/>
    </source>
</evidence>
<dbReference type="SUPFAM" id="SSF48403">
    <property type="entry name" value="Ankyrin repeat"/>
    <property type="match status" value="2"/>
</dbReference>
<evidence type="ECO:0000313" key="1">
    <source>
        <dbReference type="EMBL" id="EFA81936.1"/>
    </source>
</evidence>
<accession>D3B9M4</accession>
<dbReference type="EMBL" id="ADBJ01000022">
    <property type="protein sequence ID" value="EFA81936.1"/>
    <property type="molecule type" value="Genomic_DNA"/>
</dbReference>
<sequence>MNNTIFSKVFNNTILNRLIFEKVRSIGVTINDGQPIKAYKWNQLLKQPIILITYNYLDLLKLYFNDKSNPRDTLSENSLFRKAIKCGSLEMFIYLLEVYNYFRNPKGMLNSNLFLACIGDRFDIVQYIFKQFKGFDWMYNEAIANAPLSGNLQLLKYLFEQVESSRQQCPLHYLKRAFINSSSVGNVEMLQFLKSKCNGYDPPDTIMESFRQSIGNGHFEAVEYLLGEYQQSLDEDSHLVELALENNHIEIFKLLLRYNVRYFPQLSVCAARHSFEMFRWVCENTTANPTNWNIQHTVQAVFSGQLDTVKWIHENTNAPWDHMAMDIAAGKGYVEILEWLHHNRTEGCSKIAIINAIQNGHLNVLKFMLTNRTNVTITWDVEVTANLELLQWLYANSTEELSTFVPDSAAYKGHLDSLRWLHENTTERCSQNIVATLARVGELESIKYLHEFNKLSRYYVFDTTTMDIAASNRQFPVVEWLFENRSEGCTIDALKISIEHGQIEAVRLLFENRETLNLDIKTLNVVKLVDGLIQENFYQTLEYLLDNIPLSKDQLIEIQQSVSFEESHESINVIISFIEKLK</sequence>
<comment type="caution">
    <text evidence="1">The sequence shown here is derived from an EMBL/GenBank/DDBJ whole genome shotgun (WGS) entry which is preliminary data.</text>
</comment>
<dbReference type="Proteomes" id="UP000001396">
    <property type="component" value="Unassembled WGS sequence"/>
</dbReference>
<proteinExistence type="predicted"/>
<protein>
    <recommendedName>
        <fullName evidence="3">Ankyrin repeat protein</fullName>
    </recommendedName>
</protein>
<organism evidence="1 2">
    <name type="scientific">Heterostelium pallidum (strain ATCC 26659 / Pp 5 / PN500)</name>
    <name type="common">Cellular slime mold</name>
    <name type="synonym">Polysphondylium pallidum</name>
    <dbReference type="NCBI Taxonomy" id="670386"/>
    <lineage>
        <taxon>Eukaryota</taxon>
        <taxon>Amoebozoa</taxon>
        <taxon>Evosea</taxon>
        <taxon>Eumycetozoa</taxon>
        <taxon>Dictyostelia</taxon>
        <taxon>Acytosteliales</taxon>
        <taxon>Acytosteliaceae</taxon>
        <taxon>Heterostelium</taxon>
    </lineage>
</organism>
<dbReference type="PANTHER" id="PTHR46586">
    <property type="entry name" value="ANKYRIN REPEAT-CONTAINING PROTEIN"/>
    <property type="match status" value="1"/>
</dbReference>
<dbReference type="FunCoup" id="D3B9M4">
    <property type="interactions" value="23"/>
</dbReference>
<dbReference type="InterPro" id="IPR036770">
    <property type="entry name" value="Ankyrin_rpt-contain_sf"/>
</dbReference>
<dbReference type="RefSeq" id="XP_020434053.1">
    <property type="nucleotide sequence ID" value="XM_020576064.1"/>
</dbReference>
<dbReference type="InterPro" id="IPR002110">
    <property type="entry name" value="Ankyrin_rpt"/>
</dbReference>
<dbReference type="AlphaFoldDB" id="D3B9M4"/>